<sequence length="58" mass="6803">MSWVENLITVLVQEPHQVVEIEDVKSQEENPEENPEENLVKREDVSTREDVVVKEDDK</sequence>
<feature type="region of interest" description="Disordered" evidence="1">
    <location>
        <begin position="21"/>
        <end position="58"/>
    </location>
</feature>
<protein>
    <submittedName>
        <fullName evidence="2">Uncharacterized protein</fullName>
    </submittedName>
</protein>
<dbReference type="EMBL" id="MN740233">
    <property type="protein sequence ID" value="QHT95028.1"/>
    <property type="molecule type" value="Genomic_DNA"/>
</dbReference>
<evidence type="ECO:0000313" key="2">
    <source>
        <dbReference type="EMBL" id="QHT95028.1"/>
    </source>
</evidence>
<feature type="compositionally biased region" description="Basic and acidic residues" evidence="1">
    <location>
        <begin position="38"/>
        <end position="58"/>
    </location>
</feature>
<reference evidence="2" key="1">
    <citation type="journal article" date="2020" name="Nature">
        <title>Giant virus diversity and host interactions through global metagenomics.</title>
        <authorList>
            <person name="Schulz F."/>
            <person name="Roux S."/>
            <person name="Paez-Espino D."/>
            <person name="Jungbluth S."/>
            <person name="Walsh D.A."/>
            <person name="Denef V.J."/>
            <person name="McMahon K.D."/>
            <person name="Konstantinidis K.T."/>
            <person name="Eloe-Fadrosh E.A."/>
            <person name="Kyrpides N.C."/>
            <person name="Woyke T."/>
        </authorList>
    </citation>
    <scope>NUCLEOTIDE SEQUENCE</scope>
    <source>
        <strain evidence="2">GVMAG-M-3300024261-37</strain>
    </source>
</reference>
<proteinExistence type="predicted"/>
<dbReference type="AlphaFoldDB" id="A0A6C0IPA4"/>
<accession>A0A6C0IPA4</accession>
<organism evidence="2">
    <name type="scientific">viral metagenome</name>
    <dbReference type="NCBI Taxonomy" id="1070528"/>
    <lineage>
        <taxon>unclassified sequences</taxon>
        <taxon>metagenomes</taxon>
        <taxon>organismal metagenomes</taxon>
    </lineage>
</organism>
<name>A0A6C0IPA4_9ZZZZ</name>
<evidence type="ECO:0000256" key="1">
    <source>
        <dbReference type="SAM" id="MobiDB-lite"/>
    </source>
</evidence>